<dbReference type="PANTHER" id="PTHR11237:SF4">
    <property type="entry name" value="5-DEMETHOXYUBIQUINONE HYDROXYLASE, MITOCHONDRIAL"/>
    <property type="match status" value="1"/>
</dbReference>
<dbReference type="HAMAP" id="MF_01658">
    <property type="entry name" value="COQ7"/>
    <property type="match status" value="1"/>
</dbReference>
<keyword evidence="2" id="KW-1003">Cell membrane</keyword>
<keyword evidence="8" id="KW-0472">Membrane</keyword>
<reference evidence="9" key="1">
    <citation type="submission" date="2018-06" db="EMBL/GenBank/DDBJ databases">
        <authorList>
            <person name="Zhirakovskaya E."/>
        </authorList>
    </citation>
    <scope>NUCLEOTIDE SEQUENCE</scope>
</reference>
<proteinExistence type="inferred from homology"/>
<keyword evidence="7" id="KW-0503">Monooxygenase</keyword>
<dbReference type="GO" id="GO:0006744">
    <property type="term" value="P:ubiquinone biosynthetic process"/>
    <property type="evidence" value="ECO:0007669"/>
    <property type="project" value="UniProtKB-KW"/>
</dbReference>
<evidence type="ECO:0000256" key="5">
    <source>
        <dbReference type="ARBA" id="ARBA00023002"/>
    </source>
</evidence>
<dbReference type="InterPro" id="IPR009078">
    <property type="entry name" value="Ferritin-like_SF"/>
</dbReference>
<dbReference type="Pfam" id="PF03232">
    <property type="entry name" value="COQ7"/>
    <property type="match status" value="1"/>
</dbReference>
<evidence type="ECO:0000256" key="8">
    <source>
        <dbReference type="ARBA" id="ARBA00023136"/>
    </source>
</evidence>
<dbReference type="NCBIfam" id="NF033656">
    <property type="entry name" value="DMQ_monoox_COQ7"/>
    <property type="match status" value="1"/>
</dbReference>
<evidence type="ECO:0000256" key="2">
    <source>
        <dbReference type="ARBA" id="ARBA00022475"/>
    </source>
</evidence>
<dbReference type="Gene3D" id="1.20.1260.10">
    <property type="match status" value="1"/>
</dbReference>
<organism evidence="9">
    <name type="scientific">hydrothermal vent metagenome</name>
    <dbReference type="NCBI Taxonomy" id="652676"/>
    <lineage>
        <taxon>unclassified sequences</taxon>
        <taxon>metagenomes</taxon>
        <taxon>ecological metagenomes</taxon>
    </lineage>
</organism>
<dbReference type="PANTHER" id="PTHR11237">
    <property type="entry name" value="COENZYME Q10 BIOSYNTHESIS PROTEIN 7"/>
    <property type="match status" value="1"/>
</dbReference>
<dbReference type="EMBL" id="UOFP01000295">
    <property type="protein sequence ID" value="VAW89867.1"/>
    <property type="molecule type" value="Genomic_DNA"/>
</dbReference>
<evidence type="ECO:0000313" key="9">
    <source>
        <dbReference type="EMBL" id="VAW89867.1"/>
    </source>
</evidence>
<dbReference type="GO" id="GO:0004497">
    <property type="term" value="F:monooxygenase activity"/>
    <property type="evidence" value="ECO:0007669"/>
    <property type="project" value="UniProtKB-KW"/>
</dbReference>
<comment type="pathway">
    <text evidence="1">Cofactor biosynthesis; ubiquinone biosynthesis.</text>
</comment>
<accession>A0A3B0ZR94</accession>
<evidence type="ECO:0000256" key="6">
    <source>
        <dbReference type="ARBA" id="ARBA00023004"/>
    </source>
</evidence>
<dbReference type="InterPro" id="IPR011566">
    <property type="entry name" value="Ubq_synth_Coq7"/>
</dbReference>
<keyword evidence="3" id="KW-0831">Ubiquinone biosynthesis</keyword>
<dbReference type="InterPro" id="IPR012347">
    <property type="entry name" value="Ferritin-like"/>
</dbReference>
<keyword evidence="6" id="KW-0408">Iron</keyword>
<protein>
    <submittedName>
        <fullName evidence="9">2-polyprenyl-3-methyl-6-methoxy-1,4-benzoquinol hydroxylase, coq7 type</fullName>
    </submittedName>
</protein>
<keyword evidence="5" id="KW-0560">Oxidoreductase</keyword>
<dbReference type="AlphaFoldDB" id="A0A3B0ZR94"/>
<dbReference type="CDD" id="cd01042">
    <property type="entry name" value="DMQH"/>
    <property type="match status" value="1"/>
</dbReference>
<sequence length="215" mass="23994">MKNSRHYSAIDHLISTVDNGLRTIFGQPIITERPNPATNIEEGEITSEQRQLAGRLMRINHAGEVSAQGLYQGQSITARLPEVRSKMERAALEENDHLAWCKTRTKELGTHVSLMNPLWYMGSLTIGAIAGLAGDKWSLGFVVETERQVVKHLDEHMAKITPKDEKSQTILQQMKEDEARHATVALHAGGAELPLPIKGMMKLTSKIMTKTAYWV</sequence>
<evidence type="ECO:0000256" key="7">
    <source>
        <dbReference type="ARBA" id="ARBA00023033"/>
    </source>
</evidence>
<evidence type="ECO:0000256" key="1">
    <source>
        <dbReference type="ARBA" id="ARBA00004749"/>
    </source>
</evidence>
<name>A0A3B0ZR94_9ZZZZ</name>
<gene>
    <name evidence="9" type="ORF">MNBD_GAMMA18-773</name>
</gene>
<dbReference type="SUPFAM" id="SSF47240">
    <property type="entry name" value="Ferritin-like"/>
    <property type="match status" value="1"/>
</dbReference>
<dbReference type="GO" id="GO:0046872">
    <property type="term" value="F:metal ion binding"/>
    <property type="evidence" value="ECO:0007669"/>
    <property type="project" value="UniProtKB-KW"/>
</dbReference>
<evidence type="ECO:0000256" key="3">
    <source>
        <dbReference type="ARBA" id="ARBA00022688"/>
    </source>
</evidence>
<evidence type="ECO:0000256" key="4">
    <source>
        <dbReference type="ARBA" id="ARBA00022723"/>
    </source>
</evidence>
<dbReference type="InterPro" id="IPR047809">
    <property type="entry name" value="COQ7_proteobact"/>
</dbReference>
<keyword evidence="4" id="KW-0479">Metal-binding</keyword>